<sequence length="281" mass="30808">MLPKKVITVLMVFALCWTTVACGSSSQTTTQQTVRSSASAANRLADGKYPVQQAQYDDGTGEYRLMLLNARPPVFQTSELQMARLTDEQIKAGEKSHLLIENNQPVFYLTEDFQIEYVHNVTETRTDPQTGQTQTVVVRRESNFWTPFAASFVGSAIATSLFSPRYYVPPAYQSGSSLVGYGGSGNSYNQAVSQYRTRYNEPPAAVRNRQTFRTTGTARSSSPGSTTGQTNPNVNRSTGSGAGTSNLRQSQQARPQRQRTPSFGSGSRSPSRSGSSGRRRR</sequence>
<feature type="chain" id="PRO_5047236593" description="Lipoprotein" evidence="2">
    <location>
        <begin position="22"/>
        <end position="281"/>
    </location>
</feature>
<feature type="compositionally biased region" description="Polar residues" evidence="1">
    <location>
        <begin position="208"/>
        <end position="247"/>
    </location>
</feature>
<keyword evidence="4" id="KW-1185">Reference proteome</keyword>
<evidence type="ECO:0008006" key="5">
    <source>
        <dbReference type="Google" id="ProtNLM"/>
    </source>
</evidence>
<gene>
    <name evidence="3" type="ORF">NIES46_29520</name>
</gene>
<feature type="compositionally biased region" description="Low complexity" evidence="1">
    <location>
        <begin position="248"/>
        <end position="281"/>
    </location>
</feature>
<protein>
    <recommendedName>
        <fullName evidence="5">Lipoprotein</fullName>
    </recommendedName>
</protein>
<dbReference type="GeneID" id="301683767"/>
<accession>A0A5M3T8G0</accession>
<reference evidence="3 4" key="1">
    <citation type="journal article" date="2019" name="J Genomics">
        <title>The Draft Genome of a Hydrogen-producing Cyanobacterium, Arthrospira platensis NIES-46.</title>
        <authorList>
            <person name="Suzuki S."/>
            <person name="Yamaguchi H."/>
            <person name="Kawachi M."/>
        </authorList>
    </citation>
    <scope>NUCLEOTIDE SEQUENCE [LARGE SCALE GENOMIC DNA]</scope>
    <source>
        <strain evidence="3 4">NIES-46</strain>
    </source>
</reference>
<evidence type="ECO:0000313" key="3">
    <source>
        <dbReference type="EMBL" id="GCE94892.1"/>
    </source>
</evidence>
<proteinExistence type="predicted"/>
<keyword evidence="2" id="KW-0732">Signal</keyword>
<name>A0A5M3T8G0_LIMPL</name>
<evidence type="ECO:0000313" key="4">
    <source>
        <dbReference type="Proteomes" id="UP000326169"/>
    </source>
</evidence>
<feature type="region of interest" description="Disordered" evidence="1">
    <location>
        <begin position="199"/>
        <end position="281"/>
    </location>
</feature>
<evidence type="ECO:0000256" key="2">
    <source>
        <dbReference type="SAM" id="SignalP"/>
    </source>
</evidence>
<feature type="signal peptide" evidence="2">
    <location>
        <begin position="1"/>
        <end position="21"/>
    </location>
</feature>
<dbReference type="PROSITE" id="PS51257">
    <property type="entry name" value="PROKAR_LIPOPROTEIN"/>
    <property type="match status" value="1"/>
</dbReference>
<dbReference type="RefSeq" id="WP_014276503.1">
    <property type="nucleotide sequence ID" value="NZ_BIMW01000111.1"/>
</dbReference>
<dbReference type="EMBL" id="BIMW01000111">
    <property type="protein sequence ID" value="GCE94892.1"/>
    <property type="molecule type" value="Genomic_DNA"/>
</dbReference>
<organism evidence="3 4">
    <name type="scientific">Limnospira platensis NIES-46</name>
    <dbReference type="NCBI Taxonomy" id="1236695"/>
    <lineage>
        <taxon>Bacteria</taxon>
        <taxon>Bacillati</taxon>
        <taxon>Cyanobacteriota</taxon>
        <taxon>Cyanophyceae</taxon>
        <taxon>Oscillatoriophycideae</taxon>
        <taxon>Oscillatoriales</taxon>
        <taxon>Sirenicapillariaceae</taxon>
        <taxon>Limnospira</taxon>
    </lineage>
</organism>
<comment type="caution">
    <text evidence="3">The sequence shown here is derived from an EMBL/GenBank/DDBJ whole genome shotgun (WGS) entry which is preliminary data.</text>
</comment>
<evidence type="ECO:0000256" key="1">
    <source>
        <dbReference type="SAM" id="MobiDB-lite"/>
    </source>
</evidence>
<dbReference type="Proteomes" id="UP000326169">
    <property type="component" value="Unassembled WGS sequence"/>
</dbReference>